<gene>
    <name evidence="2" type="ORF">BJ322DRAFT_1211643</name>
</gene>
<organism evidence="2 3">
    <name type="scientific">Thelephora terrestris</name>
    <dbReference type="NCBI Taxonomy" id="56493"/>
    <lineage>
        <taxon>Eukaryota</taxon>
        <taxon>Fungi</taxon>
        <taxon>Dikarya</taxon>
        <taxon>Basidiomycota</taxon>
        <taxon>Agaricomycotina</taxon>
        <taxon>Agaricomycetes</taxon>
        <taxon>Thelephorales</taxon>
        <taxon>Thelephoraceae</taxon>
        <taxon>Thelephora</taxon>
    </lineage>
</organism>
<name>A0A9P6HDF1_9AGAM</name>
<feature type="compositionally biased region" description="Polar residues" evidence="1">
    <location>
        <begin position="408"/>
        <end position="420"/>
    </location>
</feature>
<evidence type="ECO:0000313" key="2">
    <source>
        <dbReference type="EMBL" id="KAF9784787.1"/>
    </source>
</evidence>
<dbReference type="AlphaFoldDB" id="A0A9P6HDF1"/>
<proteinExistence type="predicted"/>
<sequence length="420" mass="48318">MRNRKKLIKQKLLRNSLRDAAAGIKRKPTIPQPQRPSHHPNTSTRVAPATTSAATQSPQRAHRRGPFRLGNCPPFPNPEVLGDTPEPEYEPEGIEADPQYTGGCEKELENNDCSDPDEINKMEFEDRAIWLGKWFAHHYAAWVEDFEMKELQSYPTSSSVGIQRAINVGPLPMLECTFARFRLLEDEWRSPSFCSPFRLGLRRFRNEVVSTVRMHAIRIFGITDIVTIDHRDESQQVTALYTDNKFLYEHGNTGSIGDFMRSDCLALRVILFGPAALDGPDKQKSQHVRAPLFNVRTVRNTLVCFIATVLWFLLVDGRVFRDKGTKEGCKKYYRDRMIQLNKVQVELPDIYKAYQEFMDCNVFGKDEEEALDANEEMQKEYMDKFYADVEKEKERRRKGKARAEDVASPTNSTNGLEEQD</sequence>
<feature type="compositionally biased region" description="Low complexity" evidence="1">
    <location>
        <begin position="47"/>
        <end position="59"/>
    </location>
</feature>
<evidence type="ECO:0000313" key="3">
    <source>
        <dbReference type="Proteomes" id="UP000736335"/>
    </source>
</evidence>
<reference evidence="2" key="2">
    <citation type="submission" date="2020-11" db="EMBL/GenBank/DDBJ databases">
        <authorList>
            <consortium name="DOE Joint Genome Institute"/>
            <person name="Kuo A."/>
            <person name="Miyauchi S."/>
            <person name="Kiss E."/>
            <person name="Drula E."/>
            <person name="Kohler A."/>
            <person name="Sanchez-Garcia M."/>
            <person name="Andreopoulos B."/>
            <person name="Barry K.W."/>
            <person name="Bonito G."/>
            <person name="Buee M."/>
            <person name="Carver A."/>
            <person name="Chen C."/>
            <person name="Cichocki N."/>
            <person name="Clum A."/>
            <person name="Culley D."/>
            <person name="Crous P.W."/>
            <person name="Fauchery L."/>
            <person name="Girlanda M."/>
            <person name="Hayes R."/>
            <person name="Keri Z."/>
            <person name="Labutti K."/>
            <person name="Lipzen A."/>
            <person name="Lombard V."/>
            <person name="Magnuson J."/>
            <person name="Maillard F."/>
            <person name="Morin E."/>
            <person name="Murat C."/>
            <person name="Nolan M."/>
            <person name="Ohm R."/>
            <person name="Pangilinan J."/>
            <person name="Pereira M."/>
            <person name="Perotto S."/>
            <person name="Peter M."/>
            <person name="Riley R."/>
            <person name="Sitrit Y."/>
            <person name="Stielow B."/>
            <person name="Szollosi G."/>
            <person name="Zifcakova L."/>
            <person name="Stursova M."/>
            <person name="Spatafora J.W."/>
            <person name="Tedersoo L."/>
            <person name="Vaario L.-M."/>
            <person name="Yamada A."/>
            <person name="Yan M."/>
            <person name="Wang P."/>
            <person name="Xu J."/>
            <person name="Bruns T."/>
            <person name="Baldrian P."/>
            <person name="Vilgalys R."/>
            <person name="Henrissat B."/>
            <person name="Grigoriev I.V."/>
            <person name="Hibbett D."/>
            <person name="Nagy L.G."/>
            <person name="Martin F.M."/>
        </authorList>
    </citation>
    <scope>NUCLEOTIDE SEQUENCE</scope>
    <source>
        <strain evidence="2">UH-Tt-Lm1</strain>
    </source>
</reference>
<dbReference type="Proteomes" id="UP000736335">
    <property type="component" value="Unassembled WGS sequence"/>
</dbReference>
<evidence type="ECO:0000256" key="1">
    <source>
        <dbReference type="SAM" id="MobiDB-lite"/>
    </source>
</evidence>
<feature type="region of interest" description="Disordered" evidence="1">
    <location>
        <begin position="395"/>
        <end position="420"/>
    </location>
</feature>
<feature type="compositionally biased region" description="Acidic residues" evidence="1">
    <location>
        <begin position="85"/>
        <end position="95"/>
    </location>
</feature>
<feature type="compositionally biased region" description="Basic residues" evidence="1">
    <location>
        <begin position="1"/>
        <end position="12"/>
    </location>
</feature>
<accession>A0A9P6HDF1</accession>
<feature type="region of interest" description="Disordered" evidence="1">
    <location>
        <begin position="1"/>
        <end position="103"/>
    </location>
</feature>
<dbReference type="EMBL" id="WIUZ02000008">
    <property type="protein sequence ID" value="KAF9784787.1"/>
    <property type="molecule type" value="Genomic_DNA"/>
</dbReference>
<keyword evidence="3" id="KW-1185">Reference proteome</keyword>
<comment type="caution">
    <text evidence="2">The sequence shown here is derived from an EMBL/GenBank/DDBJ whole genome shotgun (WGS) entry which is preliminary data.</text>
</comment>
<reference evidence="2" key="1">
    <citation type="journal article" date="2020" name="Nat. Commun.">
        <title>Large-scale genome sequencing of mycorrhizal fungi provides insights into the early evolution of symbiotic traits.</title>
        <authorList>
            <person name="Miyauchi S."/>
            <person name="Kiss E."/>
            <person name="Kuo A."/>
            <person name="Drula E."/>
            <person name="Kohler A."/>
            <person name="Sanchez-Garcia M."/>
            <person name="Morin E."/>
            <person name="Andreopoulos B."/>
            <person name="Barry K.W."/>
            <person name="Bonito G."/>
            <person name="Buee M."/>
            <person name="Carver A."/>
            <person name="Chen C."/>
            <person name="Cichocki N."/>
            <person name="Clum A."/>
            <person name="Culley D."/>
            <person name="Crous P.W."/>
            <person name="Fauchery L."/>
            <person name="Girlanda M."/>
            <person name="Hayes R.D."/>
            <person name="Keri Z."/>
            <person name="LaButti K."/>
            <person name="Lipzen A."/>
            <person name="Lombard V."/>
            <person name="Magnuson J."/>
            <person name="Maillard F."/>
            <person name="Murat C."/>
            <person name="Nolan M."/>
            <person name="Ohm R.A."/>
            <person name="Pangilinan J."/>
            <person name="Pereira M.F."/>
            <person name="Perotto S."/>
            <person name="Peter M."/>
            <person name="Pfister S."/>
            <person name="Riley R."/>
            <person name="Sitrit Y."/>
            <person name="Stielow J.B."/>
            <person name="Szollosi G."/>
            <person name="Zifcakova L."/>
            <person name="Stursova M."/>
            <person name="Spatafora J.W."/>
            <person name="Tedersoo L."/>
            <person name="Vaario L.M."/>
            <person name="Yamada A."/>
            <person name="Yan M."/>
            <person name="Wang P."/>
            <person name="Xu J."/>
            <person name="Bruns T."/>
            <person name="Baldrian P."/>
            <person name="Vilgalys R."/>
            <person name="Dunand C."/>
            <person name="Henrissat B."/>
            <person name="Grigoriev I.V."/>
            <person name="Hibbett D."/>
            <person name="Nagy L.G."/>
            <person name="Martin F.M."/>
        </authorList>
    </citation>
    <scope>NUCLEOTIDE SEQUENCE</scope>
    <source>
        <strain evidence="2">UH-Tt-Lm1</strain>
    </source>
</reference>
<dbReference type="OrthoDB" id="3312923at2759"/>
<protein>
    <submittedName>
        <fullName evidence="2">Uncharacterized protein</fullName>
    </submittedName>
</protein>